<evidence type="ECO:0000313" key="3">
    <source>
        <dbReference type="Proteomes" id="UP000199051"/>
    </source>
</evidence>
<feature type="compositionally biased region" description="Low complexity" evidence="1">
    <location>
        <begin position="119"/>
        <end position="128"/>
    </location>
</feature>
<evidence type="ECO:0000256" key="1">
    <source>
        <dbReference type="SAM" id="MobiDB-lite"/>
    </source>
</evidence>
<feature type="compositionally biased region" description="Basic and acidic residues" evidence="1">
    <location>
        <begin position="76"/>
        <end position="100"/>
    </location>
</feature>
<gene>
    <name evidence="2" type="ORF">SAMN04487818_106343</name>
</gene>
<name>A0A1H9TLU3_9PSEU</name>
<protein>
    <submittedName>
        <fullName evidence="2">Uncharacterized protein</fullName>
    </submittedName>
</protein>
<dbReference type="AlphaFoldDB" id="A0A1H9TLU3"/>
<feature type="region of interest" description="Disordered" evidence="1">
    <location>
        <begin position="1"/>
        <end position="149"/>
    </location>
</feature>
<dbReference type="STRING" id="155974.SAMN04487818_106343"/>
<sequence>MCAGGPPHAGPAARRRAPRRPYAVAEQLVAAWAASQASRPGLGFPQWTGLPGSCGPRGQWAPCSAHHEQTAPSHPRQPEPTDDHRNRTRRDQPRSTDDRKPRARKSQRPTRQTGGGRSSRGCRGPCRASGGGSGWVSRRSPGRRSWSGSNGGFAWGVCRGCGRSGWDRPRPGGWGLAVLVLYRSPIHHVPHRHPGRPRRTGSFPAVGRVRAGRAPSRAVPGATAPRGRGRRPPGCRRRGWGGGTGWAGGRCCSVGRSRCLPDAFGGAEPD</sequence>
<reference evidence="3" key="1">
    <citation type="submission" date="2016-10" db="EMBL/GenBank/DDBJ databases">
        <authorList>
            <person name="Varghese N."/>
            <person name="Submissions S."/>
        </authorList>
    </citation>
    <scope>NUCLEOTIDE SEQUENCE [LARGE SCALE GENOMIC DNA]</scope>
    <source>
        <strain evidence="3">DSM 44260</strain>
    </source>
</reference>
<feature type="compositionally biased region" description="Low complexity" evidence="1">
    <location>
        <begin position="20"/>
        <end position="38"/>
    </location>
</feature>
<feature type="compositionally biased region" description="Basic residues" evidence="1">
    <location>
        <begin position="227"/>
        <end position="239"/>
    </location>
</feature>
<evidence type="ECO:0000313" key="2">
    <source>
        <dbReference type="EMBL" id="SER97889.1"/>
    </source>
</evidence>
<feature type="compositionally biased region" description="Low complexity" evidence="1">
    <location>
        <begin position="135"/>
        <end position="148"/>
    </location>
</feature>
<dbReference type="Proteomes" id="UP000199051">
    <property type="component" value="Unassembled WGS sequence"/>
</dbReference>
<organism evidence="2 3">
    <name type="scientific">Actinokineospora terrae</name>
    <dbReference type="NCBI Taxonomy" id="155974"/>
    <lineage>
        <taxon>Bacteria</taxon>
        <taxon>Bacillati</taxon>
        <taxon>Actinomycetota</taxon>
        <taxon>Actinomycetes</taxon>
        <taxon>Pseudonocardiales</taxon>
        <taxon>Pseudonocardiaceae</taxon>
        <taxon>Actinokineospora</taxon>
    </lineage>
</organism>
<accession>A0A1H9TLU3</accession>
<feature type="compositionally biased region" description="Low complexity" evidence="1">
    <location>
        <begin position="1"/>
        <end position="12"/>
    </location>
</feature>
<proteinExistence type="predicted"/>
<keyword evidence="3" id="KW-1185">Reference proteome</keyword>
<dbReference type="EMBL" id="FOGI01000006">
    <property type="protein sequence ID" value="SER97889.1"/>
    <property type="molecule type" value="Genomic_DNA"/>
</dbReference>
<feature type="region of interest" description="Disordered" evidence="1">
    <location>
        <begin position="209"/>
        <end position="240"/>
    </location>
</feature>